<protein>
    <submittedName>
        <fullName evidence="3">Uncharacterized protein</fullName>
    </submittedName>
</protein>
<evidence type="ECO:0000313" key="3">
    <source>
        <dbReference type="EMBL" id="KAG6445231.1"/>
    </source>
</evidence>
<dbReference type="Pfam" id="PF00075">
    <property type="entry name" value="RNase_H"/>
    <property type="match status" value="1"/>
</dbReference>
<comment type="caution">
    <text evidence="3">The sequence shown here is derived from an EMBL/GenBank/DDBJ whole genome shotgun (WGS) entry which is preliminary data.</text>
</comment>
<dbReference type="InterPro" id="IPR052560">
    <property type="entry name" value="RdDP_mobile_element"/>
</dbReference>
<dbReference type="Pfam" id="PF14529">
    <property type="entry name" value="Exo_endo_phos_2"/>
    <property type="match status" value="1"/>
</dbReference>
<dbReference type="GO" id="GO:0004523">
    <property type="term" value="F:RNA-DNA hybrid ribonuclease activity"/>
    <property type="evidence" value="ECO:0007669"/>
    <property type="project" value="InterPro"/>
</dbReference>
<dbReference type="InterPro" id="IPR005135">
    <property type="entry name" value="Endo/exonuclease/phosphatase"/>
</dbReference>
<dbReference type="AlphaFoldDB" id="A0A921YSR6"/>
<reference evidence="3" key="1">
    <citation type="journal article" date="2016" name="Insect Biochem. Mol. Biol.">
        <title>Multifaceted biological insights from a draft genome sequence of the tobacco hornworm moth, Manduca sexta.</title>
        <authorList>
            <person name="Kanost M.R."/>
            <person name="Arrese E.L."/>
            <person name="Cao X."/>
            <person name="Chen Y.R."/>
            <person name="Chellapilla S."/>
            <person name="Goldsmith M.R."/>
            <person name="Grosse-Wilde E."/>
            <person name="Heckel D.G."/>
            <person name="Herndon N."/>
            <person name="Jiang H."/>
            <person name="Papanicolaou A."/>
            <person name="Qu J."/>
            <person name="Soulages J.L."/>
            <person name="Vogel H."/>
            <person name="Walters J."/>
            <person name="Waterhouse R.M."/>
            <person name="Ahn S.J."/>
            <person name="Almeida F.C."/>
            <person name="An C."/>
            <person name="Aqrawi P."/>
            <person name="Bretschneider A."/>
            <person name="Bryant W.B."/>
            <person name="Bucks S."/>
            <person name="Chao H."/>
            <person name="Chevignon G."/>
            <person name="Christen J.M."/>
            <person name="Clarke D.F."/>
            <person name="Dittmer N.T."/>
            <person name="Ferguson L.C.F."/>
            <person name="Garavelou S."/>
            <person name="Gordon K.H.J."/>
            <person name="Gunaratna R.T."/>
            <person name="Han Y."/>
            <person name="Hauser F."/>
            <person name="He Y."/>
            <person name="Heidel-Fischer H."/>
            <person name="Hirsh A."/>
            <person name="Hu Y."/>
            <person name="Jiang H."/>
            <person name="Kalra D."/>
            <person name="Klinner C."/>
            <person name="Konig C."/>
            <person name="Kovar C."/>
            <person name="Kroll A.R."/>
            <person name="Kuwar S.S."/>
            <person name="Lee S.L."/>
            <person name="Lehman R."/>
            <person name="Li K."/>
            <person name="Li Z."/>
            <person name="Liang H."/>
            <person name="Lovelace S."/>
            <person name="Lu Z."/>
            <person name="Mansfield J.H."/>
            <person name="McCulloch K.J."/>
            <person name="Mathew T."/>
            <person name="Morton B."/>
            <person name="Muzny D.M."/>
            <person name="Neunemann D."/>
            <person name="Ongeri F."/>
            <person name="Pauchet Y."/>
            <person name="Pu L.L."/>
            <person name="Pyrousis I."/>
            <person name="Rao X.J."/>
            <person name="Redding A."/>
            <person name="Roesel C."/>
            <person name="Sanchez-Gracia A."/>
            <person name="Schaack S."/>
            <person name="Shukla A."/>
            <person name="Tetreau G."/>
            <person name="Wang Y."/>
            <person name="Xiong G.H."/>
            <person name="Traut W."/>
            <person name="Walsh T.K."/>
            <person name="Worley K.C."/>
            <person name="Wu D."/>
            <person name="Wu W."/>
            <person name="Wu Y.Q."/>
            <person name="Zhang X."/>
            <person name="Zou Z."/>
            <person name="Zucker H."/>
            <person name="Briscoe A.D."/>
            <person name="Burmester T."/>
            <person name="Clem R.J."/>
            <person name="Feyereisen R."/>
            <person name="Grimmelikhuijzen C.J.P."/>
            <person name="Hamodrakas S.J."/>
            <person name="Hansson B.S."/>
            <person name="Huguet E."/>
            <person name="Jermiin L.S."/>
            <person name="Lan Q."/>
            <person name="Lehman H.K."/>
            <person name="Lorenzen M."/>
            <person name="Merzendorfer H."/>
            <person name="Michalopoulos I."/>
            <person name="Morton D.B."/>
            <person name="Muthukrishnan S."/>
            <person name="Oakeshott J.G."/>
            <person name="Palmer W."/>
            <person name="Park Y."/>
            <person name="Passarelli A.L."/>
            <person name="Rozas J."/>
            <person name="Schwartz L.M."/>
            <person name="Smith W."/>
            <person name="Southgate A."/>
            <person name="Vilcinskas A."/>
            <person name="Vogt R."/>
            <person name="Wang P."/>
            <person name="Werren J."/>
            <person name="Yu X.Q."/>
            <person name="Zhou J.J."/>
            <person name="Brown S.J."/>
            <person name="Scherer S.E."/>
            <person name="Richards S."/>
            <person name="Blissard G.W."/>
        </authorList>
    </citation>
    <scope>NUCLEOTIDE SEQUENCE</scope>
</reference>
<dbReference type="Pfam" id="PF00078">
    <property type="entry name" value="RVT_1"/>
    <property type="match status" value="1"/>
</dbReference>
<dbReference type="Proteomes" id="UP000791440">
    <property type="component" value="Unassembled WGS sequence"/>
</dbReference>
<gene>
    <name evidence="3" type="ORF">O3G_MSEX003784</name>
</gene>
<dbReference type="PROSITE" id="PS50878">
    <property type="entry name" value="RT_POL"/>
    <property type="match status" value="1"/>
</dbReference>
<dbReference type="PANTHER" id="PTHR36688:SF2">
    <property type="entry name" value="ENDONUCLEASE_EXONUCLEASE_PHOSPHATASE DOMAIN-CONTAINING PROTEIN"/>
    <property type="match status" value="1"/>
</dbReference>
<evidence type="ECO:0000259" key="2">
    <source>
        <dbReference type="PROSITE" id="PS50879"/>
    </source>
</evidence>
<keyword evidence="4" id="KW-1185">Reference proteome</keyword>
<dbReference type="InterPro" id="IPR002156">
    <property type="entry name" value="RNaseH_domain"/>
</dbReference>
<dbReference type="GO" id="GO:0003676">
    <property type="term" value="F:nucleic acid binding"/>
    <property type="evidence" value="ECO:0007669"/>
    <property type="project" value="InterPro"/>
</dbReference>
<dbReference type="InterPro" id="IPR000477">
    <property type="entry name" value="RT_dom"/>
</dbReference>
<evidence type="ECO:0000259" key="1">
    <source>
        <dbReference type="PROSITE" id="PS50878"/>
    </source>
</evidence>
<dbReference type="EMBL" id="JH668317">
    <property type="protein sequence ID" value="KAG6445231.1"/>
    <property type="molecule type" value="Genomic_DNA"/>
</dbReference>
<dbReference type="CDD" id="cd01650">
    <property type="entry name" value="RT_nLTR_like"/>
    <property type="match status" value="1"/>
</dbReference>
<reference evidence="3" key="2">
    <citation type="submission" date="2020-12" db="EMBL/GenBank/DDBJ databases">
        <authorList>
            <person name="Kanost M."/>
        </authorList>
    </citation>
    <scope>NUCLEOTIDE SEQUENCE</scope>
</reference>
<dbReference type="PANTHER" id="PTHR36688">
    <property type="entry name" value="ENDO/EXONUCLEASE/PHOSPHATASE DOMAIN-CONTAINING PROTEIN"/>
    <property type="match status" value="1"/>
</dbReference>
<feature type="domain" description="RNase H type-1" evidence="2">
    <location>
        <begin position="950"/>
        <end position="1082"/>
    </location>
</feature>
<proteinExistence type="predicted"/>
<evidence type="ECO:0000313" key="4">
    <source>
        <dbReference type="Proteomes" id="UP000791440"/>
    </source>
</evidence>
<organism evidence="3 4">
    <name type="scientific">Manduca sexta</name>
    <name type="common">Tobacco hawkmoth</name>
    <name type="synonym">Tobacco hornworm</name>
    <dbReference type="NCBI Taxonomy" id="7130"/>
    <lineage>
        <taxon>Eukaryota</taxon>
        <taxon>Metazoa</taxon>
        <taxon>Ecdysozoa</taxon>
        <taxon>Arthropoda</taxon>
        <taxon>Hexapoda</taxon>
        <taxon>Insecta</taxon>
        <taxon>Pterygota</taxon>
        <taxon>Neoptera</taxon>
        <taxon>Endopterygota</taxon>
        <taxon>Lepidoptera</taxon>
        <taxon>Glossata</taxon>
        <taxon>Ditrysia</taxon>
        <taxon>Bombycoidea</taxon>
        <taxon>Sphingidae</taxon>
        <taxon>Sphinginae</taxon>
        <taxon>Sphingini</taxon>
        <taxon>Manduca</taxon>
    </lineage>
</organism>
<feature type="domain" description="Reverse transcriptase" evidence="1">
    <location>
        <begin position="466"/>
        <end position="735"/>
    </location>
</feature>
<name>A0A921YSR6_MANSE</name>
<dbReference type="CDD" id="cd09276">
    <property type="entry name" value="Rnase_HI_RT_non_LTR"/>
    <property type="match status" value="1"/>
</dbReference>
<dbReference type="PROSITE" id="PS50879">
    <property type="entry name" value="RNASE_H_1"/>
    <property type="match status" value="1"/>
</dbReference>
<sequence length="1236" mass="141549">MDSTTSNKETLNIIQWNSQSLRPKSTEFEALMNQEKIHIAILSETWFNPDSPFRLSGYTVFRADRDDGYGGTAIMTHCSIKALICTDNISNSQIQIIHIKLLNCPHLRDIISIYCPSSVYTTKGDWDEIFSISKEKVLIAGDLNGHHPNWSTKTDARGIQIFDAIMDNNLFILNGNMNTRIKLIDGHIQRTSPDVTIASTDLAFKFKWSIMNENLGSDHLIIRMELEAIHLTSTKYRRNFKKANWKEYSQKINSKLSNLELPLDHQSAYDVFLNIMNSVADECIPPIKVCENPLQTKNFVPKPYWNSNLSHIVAQRRLALSKFRRNPTPENLEDLQRKVCEAQRLIRQSKRKSFQEFCSNIDSSISPSKMWRKMKWVKGYKTQTSPIDHDKALHLLKDLAPDYVSPSTPIYTSVNSFLSKPITVEEVINSVKKKTDTAPGQDNISYSMVKHLPPKGKIILTSIYNRLLSSSFVPQQWRQVKIVPIPKRGGESNSNVGFRPVALISCLCKILHTIITHRLEWFLEKNKYLSQDTIGFRRSRSCCDGLARLVSRIQIAFTKSCPTVACFIDIENAYNNINLIALLNVLDNLGVGYVLCNYLWQYLHQRQLSIQLGDSRHLSRTTGSGIAQGDPLSPLLFNIATIKICKNIKDVRILQYADDFILYESQKKLSDSVSHIQSSLNHFQYMITELGLNISQKKTKVCIFNRGRNRINIQLIVNNNAIEQVNNFKYLGIWLDSSLKWGKHISETYNKCTQFLNIFKVLAGAKWGLHPKHLRKMYIAIIRSRIDYGSCLYGNSANSNLIKLDRVQNYAMRIIGGFVKTTPIHIMESELCLQPLFIRRLYLTGKYYIRSKSVCDNIVLKELEELSIQCHGSYWKNKKLPLLIIIHRIYKDLRIYSSHTPDIFSMDTWINSIDITDVVSTEIEGVNKAKRFTSSVELKANFLKMVSNHFSCHYVLYTDGSKDSQDSGAAFFDPQLNIITKFKIKANISIINCELIAISEALSYILHIDQENFVIFSDSKSSLQHLARVPSTLRGLPIAVVILNTLCKIRAMNKNVTIQWIPSHSGIMGNEMADLGARQAAYEGINYIAVPVYSDVLGCVKNLCRQRWNEYYEEQSKTKGIWYKTMQAEPLRYPWFEKRRIDRKHVVALLRMRAGHIPTNTFAHLVGKSNTPNCSVCKVREDLHHVLVECERSAPERQDMFRGSLDVGICNSILAFPLSDEAWKLCTLLFVRLNME</sequence>
<accession>A0A921YSR6</accession>